<evidence type="ECO:0000313" key="3">
    <source>
        <dbReference type="Proteomes" id="UP000002051"/>
    </source>
</evidence>
<accession>A0A072U037</accession>
<reference evidence="1 3" key="1">
    <citation type="journal article" date="2011" name="Nature">
        <title>The Medicago genome provides insight into the evolution of rhizobial symbioses.</title>
        <authorList>
            <person name="Young N.D."/>
            <person name="Debelle F."/>
            <person name="Oldroyd G.E."/>
            <person name="Geurts R."/>
            <person name="Cannon S.B."/>
            <person name="Udvardi M.K."/>
            <person name="Benedito V.A."/>
            <person name="Mayer K.F."/>
            <person name="Gouzy J."/>
            <person name="Schoof H."/>
            <person name="Van de Peer Y."/>
            <person name="Proost S."/>
            <person name="Cook D.R."/>
            <person name="Meyers B.C."/>
            <person name="Spannagl M."/>
            <person name="Cheung F."/>
            <person name="De Mita S."/>
            <person name="Krishnakumar V."/>
            <person name="Gundlach H."/>
            <person name="Zhou S."/>
            <person name="Mudge J."/>
            <person name="Bharti A.K."/>
            <person name="Murray J.D."/>
            <person name="Naoumkina M.A."/>
            <person name="Rosen B."/>
            <person name="Silverstein K.A."/>
            <person name="Tang H."/>
            <person name="Rombauts S."/>
            <person name="Zhao P.X."/>
            <person name="Zhou P."/>
            <person name="Barbe V."/>
            <person name="Bardou P."/>
            <person name="Bechner M."/>
            <person name="Bellec A."/>
            <person name="Berger A."/>
            <person name="Berges H."/>
            <person name="Bidwell S."/>
            <person name="Bisseling T."/>
            <person name="Choisne N."/>
            <person name="Couloux A."/>
            <person name="Denny R."/>
            <person name="Deshpande S."/>
            <person name="Dai X."/>
            <person name="Doyle J.J."/>
            <person name="Dudez A.M."/>
            <person name="Farmer A.D."/>
            <person name="Fouteau S."/>
            <person name="Franken C."/>
            <person name="Gibelin C."/>
            <person name="Gish J."/>
            <person name="Goldstein S."/>
            <person name="Gonzalez A.J."/>
            <person name="Green P.J."/>
            <person name="Hallab A."/>
            <person name="Hartog M."/>
            <person name="Hua A."/>
            <person name="Humphray S.J."/>
            <person name="Jeong D.H."/>
            <person name="Jing Y."/>
            <person name="Jocker A."/>
            <person name="Kenton S.M."/>
            <person name="Kim D.J."/>
            <person name="Klee K."/>
            <person name="Lai H."/>
            <person name="Lang C."/>
            <person name="Lin S."/>
            <person name="Macmil S.L."/>
            <person name="Magdelenat G."/>
            <person name="Matthews L."/>
            <person name="McCorrison J."/>
            <person name="Monaghan E.L."/>
            <person name="Mun J.H."/>
            <person name="Najar F.Z."/>
            <person name="Nicholson C."/>
            <person name="Noirot C."/>
            <person name="O'Bleness M."/>
            <person name="Paule C.R."/>
            <person name="Poulain J."/>
            <person name="Prion F."/>
            <person name="Qin B."/>
            <person name="Qu C."/>
            <person name="Retzel E.F."/>
            <person name="Riddle C."/>
            <person name="Sallet E."/>
            <person name="Samain S."/>
            <person name="Samson N."/>
            <person name="Sanders I."/>
            <person name="Saurat O."/>
            <person name="Scarpelli C."/>
            <person name="Schiex T."/>
            <person name="Segurens B."/>
            <person name="Severin A.J."/>
            <person name="Sherrier D.J."/>
            <person name="Shi R."/>
            <person name="Sims S."/>
            <person name="Singer S.R."/>
            <person name="Sinharoy S."/>
            <person name="Sterck L."/>
            <person name="Viollet A."/>
            <person name="Wang B.B."/>
            <person name="Wang K."/>
            <person name="Wang M."/>
            <person name="Wang X."/>
            <person name="Warfsmann J."/>
            <person name="Weissenbach J."/>
            <person name="White D.D."/>
            <person name="White J.D."/>
            <person name="Wiley G.B."/>
            <person name="Wincker P."/>
            <person name="Xing Y."/>
            <person name="Yang L."/>
            <person name="Yao Z."/>
            <person name="Ying F."/>
            <person name="Zhai J."/>
            <person name="Zhou L."/>
            <person name="Zuber A."/>
            <person name="Denarie J."/>
            <person name="Dixon R.A."/>
            <person name="May G.D."/>
            <person name="Schwartz D.C."/>
            <person name="Rogers J."/>
            <person name="Quetier F."/>
            <person name="Town C.D."/>
            <person name="Roe B.A."/>
        </authorList>
    </citation>
    <scope>NUCLEOTIDE SEQUENCE [LARGE SCALE GENOMIC DNA]</scope>
    <source>
        <strain evidence="1">A17</strain>
        <strain evidence="2 3">cv. Jemalong A17</strain>
    </source>
</reference>
<dbReference type="Proteomes" id="UP000002051">
    <property type="component" value="Unassembled WGS sequence"/>
</dbReference>
<evidence type="ECO:0000313" key="2">
    <source>
        <dbReference type="EnsemblPlants" id="KEH22806"/>
    </source>
</evidence>
<reference evidence="2" key="3">
    <citation type="submission" date="2015-04" db="UniProtKB">
        <authorList>
            <consortium name="EnsemblPlants"/>
        </authorList>
    </citation>
    <scope>IDENTIFICATION</scope>
    <source>
        <strain evidence="2">cv. Jemalong A17</strain>
    </source>
</reference>
<name>A0A072U037_MEDTR</name>
<dbReference type="HOGENOM" id="CLU_1328118_0_0_1"/>
<reference evidence="1 3" key="2">
    <citation type="journal article" date="2014" name="BMC Genomics">
        <title>An improved genome release (version Mt4.0) for the model legume Medicago truncatula.</title>
        <authorList>
            <person name="Tang H."/>
            <person name="Krishnakumar V."/>
            <person name="Bidwell S."/>
            <person name="Rosen B."/>
            <person name="Chan A."/>
            <person name="Zhou S."/>
            <person name="Gentzbittel L."/>
            <person name="Childs K.L."/>
            <person name="Yandell M."/>
            <person name="Gundlach H."/>
            <person name="Mayer K.F."/>
            <person name="Schwartz D.C."/>
            <person name="Town C.D."/>
        </authorList>
    </citation>
    <scope>GENOME REANNOTATION</scope>
    <source>
        <strain evidence="1">A17</strain>
        <strain evidence="2 3">cv. Jemalong A17</strain>
    </source>
</reference>
<evidence type="ECO:0000313" key="1">
    <source>
        <dbReference type="EMBL" id="KEH22806.1"/>
    </source>
</evidence>
<dbReference type="EnsemblPlants" id="KEH22806">
    <property type="protein sequence ID" value="KEH22806"/>
    <property type="gene ID" value="MTR_7g057780"/>
</dbReference>
<sequence length="207" mass="23619">MSKVVVTDKDTTLMNVVATVHPKTSAILCYLYIGRNVRAKCITNCRVKPKDVKVDGKERVVKEVKTDDIVKIVMRAWDDMVESPTKYSYASAVMRFKDVCKKNPKFVNYVRSAILETFEDKILRAWTYHVLNLSCKTTNGVEGLMSTYYNRVMVELTNPNIGISETFFPIRGRPPLNPKTHIICLSITSIIYELEATQERRGIDMGI</sequence>
<organism evidence="1 3">
    <name type="scientific">Medicago truncatula</name>
    <name type="common">Barrel medic</name>
    <name type="synonym">Medicago tribuloides</name>
    <dbReference type="NCBI Taxonomy" id="3880"/>
    <lineage>
        <taxon>Eukaryota</taxon>
        <taxon>Viridiplantae</taxon>
        <taxon>Streptophyta</taxon>
        <taxon>Embryophyta</taxon>
        <taxon>Tracheophyta</taxon>
        <taxon>Spermatophyta</taxon>
        <taxon>Magnoliopsida</taxon>
        <taxon>eudicotyledons</taxon>
        <taxon>Gunneridae</taxon>
        <taxon>Pentapetalae</taxon>
        <taxon>rosids</taxon>
        <taxon>fabids</taxon>
        <taxon>Fabales</taxon>
        <taxon>Fabaceae</taxon>
        <taxon>Papilionoideae</taxon>
        <taxon>50 kb inversion clade</taxon>
        <taxon>NPAAA clade</taxon>
        <taxon>Hologalegina</taxon>
        <taxon>IRL clade</taxon>
        <taxon>Trifolieae</taxon>
        <taxon>Medicago</taxon>
    </lineage>
</organism>
<keyword evidence="3" id="KW-1185">Reference proteome</keyword>
<protein>
    <submittedName>
        <fullName evidence="1 2">Uncharacterized protein</fullName>
    </submittedName>
</protein>
<dbReference type="AlphaFoldDB" id="A0A072U037"/>
<dbReference type="EMBL" id="CM001223">
    <property type="protein sequence ID" value="KEH22806.1"/>
    <property type="molecule type" value="Genomic_DNA"/>
</dbReference>
<proteinExistence type="predicted"/>
<gene>
    <name evidence="1" type="ordered locus">MTR_7g057780</name>
</gene>